<protein>
    <recommendedName>
        <fullName evidence="3">Acetone carboxylase</fullName>
    </recommendedName>
</protein>
<dbReference type="KEGG" id="psai:C3B54_111040a"/>
<evidence type="ECO:0000313" key="2">
    <source>
        <dbReference type="Proteomes" id="UP000243077"/>
    </source>
</evidence>
<reference evidence="1 2" key="1">
    <citation type="submission" date="2018-02" db="EMBL/GenBank/DDBJ databases">
        <title>Complete genome of the streamlined marine actinobacterium Pontimonas salivibrio CL-TW6 adapted to coastal planktonic lifestype.</title>
        <authorList>
            <person name="Cho B.C."/>
            <person name="Hardies S.C."/>
            <person name="Jang G.I."/>
            <person name="Hwang C.Y."/>
        </authorList>
    </citation>
    <scope>NUCLEOTIDE SEQUENCE [LARGE SCALE GENOMIC DNA]</scope>
    <source>
        <strain evidence="1 2">CL-TW6</strain>
    </source>
</reference>
<dbReference type="EMBL" id="CP026923">
    <property type="protein sequence ID" value="AVG24709.1"/>
    <property type="molecule type" value="Genomic_DNA"/>
</dbReference>
<dbReference type="Proteomes" id="UP000243077">
    <property type="component" value="Chromosome"/>
</dbReference>
<gene>
    <name evidence="1" type="ORF">C3B54_111040a</name>
</gene>
<accession>A0A2L2BSR5</accession>
<organism evidence="1 2">
    <name type="scientific">Pontimonas salivibrio</name>
    <dbReference type="NCBI Taxonomy" id="1159327"/>
    <lineage>
        <taxon>Bacteria</taxon>
        <taxon>Bacillati</taxon>
        <taxon>Actinomycetota</taxon>
        <taxon>Actinomycetes</taxon>
        <taxon>Micrococcales</taxon>
        <taxon>Microbacteriaceae</taxon>
        <taxon>Pontimonas</taxon>
    </lineage>
</organism>
<evidence type="ECO:0008006" key="3">
    <source>
        <dbReference type="Google" id="ProtNLM"/>
    </source>
</evidence>
<proteinExistence type="predicted"/>
<evidence type="ECO:0000313" key="1">
    <source>
        <dbReference type="EMBL" id="AVG24709.1"/>
    </source>
</evidence>
<name>A0A2L2BSR5_9MICO</name>
<dbReference type="AlphaFoldDB" id="A0A2L2BSR5"/>
<sequence>MLGDLGPDSLRCSRRECEQSAAHEIVWRNPKIHAEDREKIWLSCAEHETFFVEYLASRSFPVSSRPLRQQ</sequence>
<keyword evidence="2" id="KW-1185">Reference proteome</keyword>